<dbReference type="EMBL" id="CP076448">
    <property type="protein sequence ID" value="QXM23734.1"/>
    <property type="molecule type" value="Genomic_DNA"/>
</dbReference>
<accession>A0A975U132</accession>
<gene>
    <name evidence="2" type="ORF">KO353_10490</name>
</gene>
<evidence type="ECO:0000313" key="3">
    <source>
        <dbReference type="Proteomes" id="UP000694001"/>
    </source>
</evidence>
<evidence type="ECO:0000313" key="2">
    <source>
        <dbReference type="EMBL" id="QXM23734.1"/>
    </source>
</evidence>
<dbReference type="Pfam" id="PF04296">
    <property type="entry name" value="YlxR"/>
    <property type="match status" value="1"/>
</dbReference>
<feature type="domain" description="YlxR" evidence="1">
    <location>
        <begin position="22"/>
        <end position="87"/>
    </location>
</feature>
<sequence>MGGAAPLAEKDPGEEEVHGPFRRCIVTRAVLPKEAMIRFVVGPDGMVVPDLAARLPGRGMWLSARAAVLEQACSRRLFARAAKAEVRVPEGLGAQIVAGLERRIADTLGLARRAGRAVCGFVKARDWVMTGRAGLVVTARDGAAEGRRKLLAGASVPVVAPLDAVALGAVFGREQVVHVALAPGRLAQAVAVESARLAGMRGETASEGAVSDATDDRDGAG</sequence>
<dbReference type="NCBIfam" id="NF006622">
    <property type="entry name" value="PRK09190.1"/>
    <property type="match status" value="1"/>
</dbReference>
<dbReference type="PANTHER" id="PTHR34215">
    <property type="entry name" value="BLL0784 PROTEIN"/>
    <property type="match status" value="1"/>
</dbReference>
<dbReference type="InterPro" id="IPR037465">
    <property type="entry name" value="YlxR"/>
</dbReference>
<dbReference type="AlphaFoldDB" id="A0A975U132"/>
<protein>
    <submittedName>
        <fullName evidence="2">RNA-binding protein</fullName>
    </submittedName>
</protein>
<proteinExistence type="predicted"/>
<dbReference type="KEGG" id="elio:KO353_10490"/>
<name>A0A975U132_9PROT</name>
<reference evidence="2" key="1">
    <citation type="submission" date="2021-06" db="EMBL/GenBank/DDBJ databases">
        <title>Elioraea tepida, sp. nov., a moderately thermophilic aerobic anoxygenic phototrophic bacterium isolated from an alkaline siliceous hot spring mat community in Yellowstone National Park, WY, USA.</title>
        <authorList>
            <person name="Saini M.K."/>
            <person name="Yoshida S."/>
            <person name="Sebastian A."/>
            <person name="Hirose S."/>
            <person name="Hara E."/>
            <person name="Tamaki H."/>
            <person name="Soulier N.T."/>
            <person name="Albert I."/>
            <person name="Hanada S."/>
            <person name="Bryant D.A."/>
            <person name="Tank M."/>
        </authorList>
    </citation>
    <scope>NUCLEOTIDE SEQUENCE</scope>
    <source>
        <strain evidence="2">MS-P2</strain>
    </source>
</reference>
<dbReference type="Proteomes" id="UP000694001">
    <property type="component" value="Chromosome"/>
</dbReference>
<dbReference type="RefSeq" id="WP_218284634.1">
    <property type="nucleotide sequence ID" value="NZ_CP076448.1"/>
</dbReference>
<evidence type="ECO:0000259" key="1">
    <source>
        <dbReference type="Pfam" id="PF04296"/>
    </source>
</evidence>
<organism evidence="2 3">
    <name type="scientific">Elioraea tepida</name>
    <dbReference type="NCBI Taxonomy" id="2843330"/>
    <lineage>
        <taxon>Bacteria</taxon>
        <taxon>Pseudomonadati</taxon>
        <taxon>Pseudomonadota</taxon>
        <taxon>Alphaproteobacteria</taxon>
        <taxon>Acetobacterales</taxon>
        <taxon>Elioraeaceae</taxon>
        <taxon>Elioraea</taxon>
    </lineage>
</organism>
<dbReference type="PANTHER" id="PTHR34215:SF1">
    <property type="entry name" value="YLXR DOMAIN-CONTAINING PROTEIN"/>
    <property type="match status" value="1"/>
</dbReference>
<keyword evidence="3" id="KW-1185">Reference proteome</keyword>
<dbReference type="InterPro" id="IPR007393">
    <property type="entry name" value="YlxR_dom"/>
</dbReference>